<accession>A0ABV1RI56</accession>
<reference evidence="2 3" key="1">
    <citation type="submission" date="2024-06" db="EMBL/GenBank/DDBJ databases">
        <authorList>
            <person name="Chen R.Y."/>
        </authorList>
    </citation>
    <scope>NUCLEOTIDE SEQUENCE [LARGE SCALE GENOMIC DNA]</scope>
    <source>
        <strain evidence="2 3">D2</strain>
    </source>
</reference>
<name>A0ABV1RI56_9ALTE</name>
<organism evidence="2 3">
    <name type="scientific">Catenovulum sediminis</name>
    <dbReference type="NCBI Taxonomy" id="1740262"/>
    <lineage>
        <taxon>Bacteria</taxon>
        <taxon>Pseudomonadati</taxon>
        <taxon>Pseudomonadota</taxon>
        <taxon>Gammaproteobacteria</taxon>
        <taxon>Alteromonadales</taxon>
        <taxon>Alteromonadaceae</taxon>
        <taxon>Catenovulum</taxon>
    </lineage>
</organism>
<dbReference type="Gene3D" id="3.40.50.300">
    <property type="entry name" value="P-loop containing nucleotide triphosphate hydrolases"/>
    <property type="match status" value="1"/>
</dbReference>
<evidence type="ECO:0000313" key="3">
    <source>
        <dbReference type="Proteomes" id="UP001467690"/>
    </source>
</evidence>
<dbReference type="InterPro" id="IPR011990">
    <property type="entry name" value="TPR-like_helical_dom_sf"/>
</dbReference>
<dbReference type="InterPro" id="IPR027417">
    <property type="entry name" value="P-loop_NTPase"/>
</dbReference>
<dbReference type="Proteomes" id="UP001467690">
    <property type="component" value="Unassembled WGS sequence"/>
</dbReference>
<dbReference type="SUPFAM" id="SSF52540">
    <property type="entry name" value="P-loop containing nucleoside triphosphate hydrolases"/>
    <property type="match status" value="1"/>
</dbReference>
<keyword evidence="1" id="KW-0802">TPR repeat</keyword>
<evidence type="ECO:0000256" key="1">
    <source>
        <dbReference type="PROSITE-ProRule" id="PRU00339"/>
    </source>
</evidence>
<dbReference type="Gene3D" id="1.25.40.10">
    <property type="entry name" value="Tetratricopeptide repeat domain"/>
    <property type="match status" value="1"/>
</dbReference>
<proteinExistence type="predicted"/>
<protein>
    <recommendedName>
        <fullName evidence="4">Orc1-like AAA ATPase domain-containing protein</fullName>
    </recommendedName>
</protein>
<keyword evidence="3" id="KW-1185">Reference proteome</keyword>
<evidence type="ECO:0008006" key="4">
    <source>
        <dbReference type="Google" id="ProtNLM"/>
    </source>
</evidence>
<dbReference type="SUPFAM" id="SSF48452">
    <property type="entry name" value="TPR-like"/>
    <property type="match status" value="1"/>
</dbReference>
<sequence>MKKIYKAHIETANKLSDGEKLTFLTSVLRSLLQTVVVTSFELIRAKTPSDEIDLLEFSNRFRKPVDGLPVEILDNVVPFLREYVAPQLMSGWFEITKVSKTPLNKQLKAWVEFRNKRPGHGVIDDKISSEWAAKTEKIILECLEAFELMLPELNKGNSLKLQDGLGSVNIDTPIVHDSCAIVILNATPKKGIWTLSGQILSYENAKEFTVNLKENNIFCIENLKSPEKYDLSEIISNNKHYSFYHNLPIRQTYTFEGRTEELKTLEEWMEDQDSRYCLVYGDGGYGKTTLVLELLNQFKESHFDFDEPIPEIICFYTAKLTKWTEQGLKHFTGITPAMDECIRELMRCFYTVLPAEWYSVSGKPLIDKAVGVIKANKYSRDDILMVLDNTETLATSAQEVKDLGAFFKLIGKYIGRVIITSRRREFIEATPIPIEGLSEAEAVSLMQRIAKECSASPITQAGEAKLRKVSNQLMRKPILLEALVKYISNSKVGIDAAIDNIFKKNNEELLEFLYEDAWARMGALQKEAFLVLVQVKCPLDNVSISQICQQVGIQTSEFQQSLVETHFANLTDYGRTYSLDIVELANRFFLHQFSKVGSSEQEKIKSLAMNVDNYAIERERIEREYRSDRVDEAFRSEYAKAAKVLYGKGQISEAIEMYELAIEDDPLNSALFDRFAWLLFNKTDKLGCAKAMGEKAIELDPSNCDALVDLALIHYKMGDISGGDQYIEKAHEFGRPESFCLLRKAIARYHKANNLKLHNDSITMLEEASDMLKRAEKTNINADSYSAKNLTNIIKYKGLTASRLKRFEDIKKRYDSDLKRSKTTY</sequence>
<feature type="repeat" description="TPR" evidence="1">
    <location>
        <begin position="635"/>
        <end position="668"/>
    </location>
</feature>
<evidence type="ECO:0000313" key="2">
    <source>
        <dbReference type="EMBL" id="MER2492628.1"/>
    </source>
</evidence>
<dbReference type="EMBL" id="JBELOE010000217">
    <property type="protein sequence ID" value="MER2492628.1"/>
    <property type="molecule type" value="Genomic_DNA"/>
</dbReference>
<comment type="caution">
    <text evidence="2">The sequence shown here is derived from an EMBL/GenBank/DDBJ whole genome shotgun (WGS) entry which is preliminary data.</text>
</comment>
<dbReference type="InterPro" id="IPR019734">
    <property type="entry name" value="TPR_rpt"/>
</dbReference>
<dbReference type="RefSeq" id="WP_350402080.1">
    <property type="nucleotide sequence ID" value="NZ_JBELOE010000217.1"/>
</dbReference>
<gene>
    <name evidence="2" type="ORF">ABS311_12150</name>
</gene>
<dbReference type="PROSITE" id="PS50005">
    <property type="entry name" value="TPR"/>
    <property type="match status" value="1"/>
</dbReference>